<dbReference type="EMBL" id="FOWD01000020">
    <property type="protein sequence ID" value="SFO36168.1"/>
    <property type="molecule type" value="Genomic_DNA"/>
</dbReference>
<reference evidence="2 3" key="1">
    <citation type="submission" date="2016-10" db="EMBL/GenBank/DDBJ databases">
        <authorList>
            <person name="de Groot N.N."/>
        </authorList>
    </citation>
    <scope>NUCLEOTIDE SEQUENCE [LARGE SCALE GENOMIC DNA]</scope>
    <source>
        <strain evidence="2 3">DSM 1283</strain>
    </source>
</reference>
<feature type="region of interest" description="Disordered" evidence="1">
    <location>
        <begin position="20"/>
        <end position="61"/>
    </location>
</feature>
<evidence type="ECO:0008006" key="4">
    <source>
        <dbReference type="Google" id="ProtNLM"/>
    </source>
</evidence>
<sequence>MRKLFAILLICVVSLSGCSSDKNKTTDKDISEEQADIKQEVSAMPSTDATESPVDATESDSLDKELLSIKGDEALNNFSINENGRLHFPSGVVNDISFLLPGYKNVVLDKEEYRKDIEKIFDLLTQTELKTSETPYSQMDGAGLRIDYAHNNKVTQLELLSHYDKKTVFVRFSTEDNLLHDSEDILSEELSEIIHHLSGWKTFDTAALKEIDSMIIQVISGIQASDSIVTLSGEQARNLLDRMSSSAEVIDWNNGGYNILIKMFKGDVLTYNAYLSGDSSPTIGIETQFFKIDSDIVQEIYKELDYDMEVSN</sequence>
<dbReference type="AlphaFoldDB" id="A0A1I5GJJ5"/>
<evidence type="ECO:0000256" key="1">
    <source>
        <dbReference type="SAM" id="MobiDB-lite"/>
    </source>
</evidence>
<protein>
    <recommendedName>
        <fullName evidence="4">Lipoprotein</fullName>
    </recommendedName>
</protein>
<dbReference type="PROSITE" id="PS51257">
    <property type="entry name" value="PROKAR_LIPOPROTEIN"/>
    <property type="match status" value="1"/>
</dbReference>
<feature type="compositionally biased region" description="Basic and acidic residues" evidence="1">
    <location>
        <begin position="21"/>
        <end position="39"/>
    </location>
</feature>
<evidence type="ECO:0000313" key="3">
    <source>
        <dbReference type="Proteomes" id="UP000198806"/>
    </source>
</evidence>
<keyword evidence="3" id="KW-1185">Reference proteome</keyword>
<dbReference type="STRING" id="1527.SAMN04489757_12018"/>
<proteinExistence type="predicted"/>
<dbReference type="RefSeq" id="WP_091687118.1">
    <property type="nucleotide sequence ID" value="NZ_BAABFM010000028.1"/>
</dbReference>
<name>A0A1I5GJJ5_9FIRM</name>
<dbReference type="Proteomes" id="UP000198806">
    <property type="component" value="Unassembled WGS sequence"/>
</dbReference>
<gene>
    <name evidence="2" type="ORF">SAMN04489757_12018</name>
</gene>
<accession>A0A1I5GJJ5</accession>
<evidence type="ECO:0000313" key="2">
    <source>
        <dbReference type="EMBL" id="SFO36168.1"/>
    </source>
</evidence>
<organism evidence="2 3">
    <name type="scientific">Anaerocolumna aminovalerica</name>
    <dbReference type="NCBI Taxonomy" id="1527"/>
    <lineage>
        <taxon>Bacteria</taxon>
        <taxon>Bacillati</taxon>
        <taxon>Bacillota</taxon>
        <taxon>Clostridia</taxon>
        <taxon>Lachnospirales</taxon>
        <taxon>Lachnospiraceae</taxon>
        <taxon>Anaerocolumna</taxon>
    </lineage>
</organism>